<dbReference type="InterPro" id="IPR025732">
    <property type="entry name" value="MarB"/>
</dbReference>
<evidence type="ECO:0000313" key="2">
    <source>
        <dbReference type="EMBL" id="SPX55536.1"/>
    </source>
</evidence>
<evidence type="ECO:0000256" key="1">
    <source>
        <dbReference type="SAM" id="MobiDB-lite"/>
    </source>
</evidence>
<proteinExistence type="predicted"/>
<reference evidence="2 3" key="1">
    <citation type="submission" date="2018-06" db="EMBL/GenBank/DDBJ databases">
        <authorList>
            <consortium name="Pathogen Informatics"/>
            <person name="Doyle S."/>
        </authorList>
    </citation>
    <scope>NUCLEOTIDE SEQUENCE [LARGE SCALE GENOMIC DNA]</scope>
    <source>
        <strain evidence="2 3">NCTC9601</strain>
    </source>
</reference>
<gene>
    <name evidence="2" type="ORF">NCTC9601_02717</name>
</gene>
<dbReference type="AlphaFoldDB" id="A0A2X1RIS2"/>
<sequence length="86" mass="9888">MMLIACTIKDVLRNHETIRCRSYRTLSLASSLSYADQNTTPVRQNQRDTMIIPSEHNDSPFDFNHMAAGNDKSDELGVPYYQQHDL</sequence>
<protein>
    <submittedName>
        <fullName evidence="2">Multiple antibiotic resistance protein MarB</fullName>
    </submittedName>
</protein>
<name>A0A2X1RIS2_KLEPN</name>
<dbReference type="NCBIfam" id="NF007508">
    <property type="entry name" value="PRK10106.1"/>
    <property type="match status" value="1"/>
</dbReference>
<dbReference type="Pfam" id="PF13999">
    <property type="entry name" value="MarB"/>
    <property type="match status" value="1"/>
</dbReference>
<dbReference type="EMBL" id="UASN01000020">
    <property type="protein sequence ID" value="SPX55536.1"/>
    <property type="molecule type" value="Genomic_DNA"/>
</dbReference>
<evidence type="ECO:0000313" key="3">
    <source>
        <dbReference type="Proteomes" id="UP000251123"/>
    </source>
</evidence>
<accession>A0A2X1RIS2</accession>
<feature type="region of interest" description="Disordered" evidence="1">
    <location>
        <begin position="61"/>
        <end position="86"/>
    </location>
</feature>
<dbReference type="Proteomes" id="UP000251123">
    <property type="component" value="Unassembled WGS sequence"/>
</dbReference>
<organism evidence="2 3">
    <name type="scientific">Klebsiella pneumoniae</name>
    <dbReference type="NCBI Taxonomy" id="573"/>
    <lineage>
        <taxon>Bacteria</taxon>
        <taxon>Pseudomonadati</taxon>
        <taxon>Pseudomonadota</taxon>
        <taxon>Gammaproteobacteria</taxon>
        <taxon>Enterobacterales</taxon>
        <taxon>Enterobacteriaceae</taxon>
        <taxon>Klebsiella/Raoultella group</taxon>
        <taxon>Klebsiella</taxon>
        <taxon>Klebsiella pneumoniae complex</taxon>
    </lineage>
</organism>